<dbReference type="Proteomes" id="UP001159363">
    <property type="component" value="Chromosome 8"/>
</dbReference>
<evidence type="ECO:0000313" key="1">
    <source>
        <dbReference type="EMBL" id="KAJ8875616.1"/>
    </source>
</evidence>
<keyword evidence="2" id="KW-1185">Reference proteome</keyword>
<sequence length="156" mass="18282">MGLLLLFEMPDDHTVCDLKDWTALKPLSDCIYVELTDILNKNIAPKINTIVCYSKFDLVKQLEANYVEVRNLCMEDVHQFHEVILPPSFGSTFNEKVTCFRSAEICHHAQVSVPHHCTIKAYFCYLIRIWVCIQNPILVKYKLQCLHAFLNRLWFF</sequence>
<organism evidence="1 2">
    <name type="scientific">Dryococelus australis</name>
    <dbReference type="NCBI Taxonomy" id="614101"/>
    <lineage>
        <taxon>Eukaryota</taxon>
        <taxon>Metazoa</taxon>
        <taxon>Ecdysozoa</taxon>
        <taxon>Arthropoda</taxon>
        <taxon>Hexapoda</taxon>
        <taxon>Insecta</taxon>
        <taxon>Pterygota</taxon>
        <taxon>Neoptera</taxon>
        <taxon>Polyneoptera</taxon>
        <taxon>Phasmatodea</taxon>
        <taxon>Verophasmatodea</taxon>
        <taxon>Anareolatae</taxon>
        <taxon>Phasmatidae</taxon>
        <taxon>Eurycanthinae</taxon>
        <taxon>Dryococelus</taxon>
    </lineage>
</organism>
<comment type="caution">
    <text evidence="1">The sequence shown here is derived from an EMBL/GenBank/DDBJ whole genome shotgun (WGS) entry which is preliminary data.</text>
</comment>
<proteinExistence type="predicted"/>
<dbReference type="EMBL" id="JARBHB010000009">
    <property type="protein sequence ID" value="KAJ8875616.1"/>
    <property type="molecule type" value="Genomic_DNA"/>
</dbReference>
<gene>
    <name evidence="1" type="ORF">PR048_023512</name>
</gene>
<evidence type="ECO:0000313" key="2">
    <source>
        <dbReference type="Proteomes" id="UP001159363"/>
    </source>
</evidence>
<accession>A0ABQ9GUD0</accession>
<protein>
    <submittedName>
        <fullName evidence="1">Uncharacterized protein</fullName>
    </submittedName>
</protein>
<reference evidence="1 2" key="1">
    <citation type="submission" date="2023-02" db="EMBL/GenBank/DDBJ databases">
        <title>LHISI_Scaffold_Assembly.</title>
        <authorList>
            <person name="Stuart O.P."/>
            <person name="Cleave R."/>
            <person name="Magrath M.J.L."/>
            <person name="Mikheyev A.S."/>
        </authorList>
    </citation>
    <scope>NUCLEOTIDE SEQUENCE [LARGE SCALE GENOMIC DNA]</scope>
    <source>
        <strain evidence="1">Daus_M_001</strain>
        <tissue evidence="1">Leg muscle</tissue>
    </source>
</reference>
<name>A0ABQ9GUD0_9NEOP</name>